<gene>
    <name evidence="7" type="ORF">PPACK8108_LOCUS16326</name>
</gene>
<evidence type="ECO:0000256" key="3">
    <source>
        <dbReference type="ARBA" id="ARBA00022741"/>
    </source>
</evidence>
<evidence type="ECO:0000256" key="1">
    <source>
        <dbReference type="ARBA" id="ARBA00022527"/>
    </source>
</evidence>
<dbReference type="EMBL" id="CALTRL010004425">
    <property type="protein sequence ID" value="CAH7683061.1"/>
    <property type="molecule type" value="Genomic_DNA"/>
</dbReference>
<feature type="domain" description="Protein kinase" evidence="6">
    <location>
        <begin position="1"/>
        <end position="58"/>
    </location>
</feature>
<keyword evidence="4" id="KW-0418">Kinase</keyword>
<keyword evidence="5" id="KW-0067">ATP-binding</keyword>
<comment type="caution">
    <text evidence="7">The sequence shown here is derived from an EMBL/GenBank/DDBJ whole genome shotgun (WGS) entry which is preliminary data.</text>
</comment>
<sequence length="58" mass="6977">MSPEIIKKESYNFKSVWWSLGTVKYKMLTGYPLFYQKSGNIQTFFHCILHKKINYPKN</sequence>
<evidence type="ECO:0000313" key="7">
    <source>
        <dbReference type="EMBL" id="CAH7683061.1"/>
    </source>
</evidence>
<evidence type="ECO:0000256" key="5">
    <source>
        <dbReference type="ARBA" id="ARBA00022840"/>
    </source>
</evidence>
<evidence type="ECO:0000256" key="2">
    <source>
        <dbReference type="ARBA" id="ARBA00022679"/>
    </source>
</evidence>
<proteinExistence type="predicted"/>
<dbReference type="AlphaFoldDB" id="A0AAV0BB82"/>
<dbReference type="Gene3D" id="1.10.510.10">
    <property type="entry name" value="Transferase(Phosphotransferase) domain 1"/>
    <property type="match status" value="1"/>
</dbReference>
<keyword evidence="2" id="KW-0808">Transferase</keyword>
<dbReference type="GO" id="GO:0004674">
    <property type="term" value="F:protein serine/threonine kinase activity"/>
    <property type="evidence" value="ECO:0007669"/>
    <property type="project" value="UniProtKB-KW"/>
</dbReference>
<evidence type="ECO:0000313" key="8">
    <source>
        <dbReference type="Proteomes" id="UP001153365"/>
    </source>
</evidence>
<dbReference type="SUPFAM" id="SSF56112">
    <property type="entry name" value="Protein kinase-like (PK-like)"/>
    <property type="match status" value="1"/>
</dbReference>
<keyword evidence="8" id="KW-1185">Reference proteome</keyword>
<protein>
    <recommendedName>
        <fullName evidence="6">Protein kinase domain-containing protein</fullName>
    </recommendedName>
</protein>
<organism evidence="7 8">
    <name type="scientific">Phakopsora pachyrhizi</name>
    <name type="common">Asian soybean rust disease fungus</name>
    <dbReference type="NCBI Taxonomy" id="170000"/>
    <lineage>
        <taxon>Eukaryota</taxon>
        <taxon>Fungi</taxon>
        <taxon>Dikarya</taxon>
        <taxon>Basidiomycota</taxon>
        <taxon>Pucciniomycotina</taxon>
        <taxon>Pucciniomycetes</taxon>
        <taxon>Pucciniales</taxon>
        <taxon>Phakopsoraceae</taxon>
        <taxon>Phakopsora</taxon>
    </lineage>
</organism>
<reference evidence="7" key="1">
    <citation type="submission" date="2022-06" db="EMBL/GenBank/DDBJ databases">
        <authorList>
            <consortium name="SYNGENTA / RWTH Aachen University"/>
        </authorList>
    </citation>
    <scope>NUCLEOTIDE SEQUENCE</scope>
</reference>
<name>A0AAV0BB82_PHAPC</name>
<keyword evidence="1" id="KW-0723">Serine/threonine-protein kinase</keyword>
<evidence type="ECO:0000259" key="6">
    <source>
        <dbReference type="PROSITE" id="PS50011"/>
    </source>
</evidence>
<accession>A0AAV0BB82</accession>
<dbReference type="PROSITE" id="PS50011">
    <property type="entry name" value="PROTEIN_KINASE_DOM"/>
    <property type="match status" value="1"/>
</dbReference>
<dbReference type="PANTHER" id="PTHR24351">
    <property type="entry name" value="RIBOSOMAL PROTEIN S6 KINASE"/>
    <property type="match status" value="1"/>
</dbReference>
<feature type="non-terminal residue" evidence="7">
    <location>
        <position position="58"/>
    </location>
</feature>
<keyword evidence="3" id="KW-0547">Nucleotide-binding</keyword>
<dbReference type="Proteomes" id="UP001153365">
    <property type="component" value="Unassembled WGS sequence"/>
</dbReference>
<dbReference type="InterPro" id="IPR000719">
    <property type="entry name" value="Prot_kinase_dom"/>
</dbReference>
<dbReference type="InterPro" id="IPR011009">
    <property type="entry name" value="Kinase-like_dom_sf"/>
</dbReference>
<dbReference type="Pfam" id="PF00069">
    <property type="entry name" value="Pkinase"/>
    <property type="match status" value="1"/>
</dbReference>
<evidence type="ECO:0000256" key="4">
    <source>
        <dbReference type="ARBA" id="ARBA00022777"/>
    </source>
</evidence>
<dbReference type="GO" id="GO:0005524">
    <property type="term" value="F:ATP binding"/>
    <property type="evidence" value="ECO:0007669"/>
    <property type="project" value="UniProtKB-KW"/>
</dbReference>